<dbReference type="SMART" id="SM00408">
    <property type="entry name" value="IGc2"/>
    <property type="match status" value="6"/>
</dbReference>
<feature type="transmembrane region" description="Helical" evidence="1">
    <location>
        <begin position="726"/>
        <end position="752"/>
    </location>
</feature>
<dbReference type="SUPFAM" id="SSF48726">
    <property type="entry name" value="Immunoglobulin"/>
    <property type="match status" value="9"/>
</dbReference>
<dbReference type="PROSITE" id="PS50835">
    <property type="entry name" value="IG_LIKE"/>
    <property type="match status" value="7"/>
</dbReference>
<keyword evidence="1" id="KW-0812">Transmembrane</keyword>
<feature type="domain" description="Ig-like" evidence="3">
    <location>
        <begin position="1001"/>
        <end position="1077"/>
    </location>
</feature>
<dbReference type="PANTHER" id="PTHR13771:SF9">
    <property type="entry name" value="INTERCELLULAR ADHESION MOLECULE 5"/>
    <property type="match status" value="1"/>
</dbReference>
<organism evidence="4 5">
    <name type="scientific">Tachysurus vachellii</name>
    <name type="common">Darkbarbel catfish</name>
    <name type="synonym">Pelteobagrus vachellii</name>
    <dbReference type="NCBI Taxonomy" id="175792"/>
    <lineage>
        <taxon>Eukaryota</taxon>
        <taxon>Metazoa</taxon>
        <taxon>Chordata</taxon>
        <taxon>Craniata</taxon>
        <taxon>Vertebrata</taxon>
        <taxon>Euteleostomi</taxon>
        <taxon>Actinopterygii</taxon>
        <taxon>Neopterygii</taxon>
        <taxon>Teleostei</taxon>
        <taxon>Ostariophysi</taxon>
        <taxon>Siluriformes</taxon>
        <taxon>Bagridae</taxon>
        <taxon>Tachysurus</taxon>
    </lineage>
</organism>
<name>A0AA88MIB4_TACVA</name>
<dbReference type="Proteomes" id="UP001187315">
    <property type="component" value="Unassembled WGS sequence"/>
</dbReference>
<feature type="domain" description="Ig-like" evidence="3">
    <location>
        <begin position="371"/>
        <end position="454"/>
    </location>
</feature>
<dbReference type="InterPro" id="IPR036179">
    <property type="entry name" value="Ig-like_dom_sf"/>
</dbReference>
<keyword evidence="1" id="KW-1133">Transmembrane helix</keyword>
<reference evidence="4" key="1">
    <citation type="submission" date="2023-08" db="EMBL/GenBank/DDBJ databases">
        <title>Pelteobagrus vachellii genome.</title>
        <authorList>
            <person name="Liu H."/>
        </authorList>
    </citation>
    <scope>NUCLEOTIDE SEQUENCE</scope>
    <source>
        <strain evidence="4">PRFRI_2022a</strain>
        <tissue evidence="4">Muscle</tissue>
    </source>
</reference>
<feature type="signal peptide" evidence="2">
    <location>
        <begin position="1"/>
        <end position="26"/>
    </location>
</feature>
<evidence type="ECO:0000313" key="5">
    <source>
        <dbReference type="Proteomes" id="UP001187315"/>
    </source>
</evidence>
<evidence type="ECO:0000259" key="3">
    <source>
        <dbReference type="PROSITE" id="PS50835"/>
    </source>
</evidence>
<evidence type="ECO:0000256" key="1">
    <source>
        <dbReference type="SAM" id="Phobius"/>
    </source>
</evidence>
<dbReference type="InterPro" id="IPR003599">
    <property type="entry name" value="Ig_sub"/>
</dbReference>
<sequence length="1116" mass="123900">MLEHTSLRDLFRILLPLLCFFHQMPGAENYIQIDPSSLVVRFGSPASANCSTNVTHNNMGWEASQGSIDKTFNVTLITWSVEQLDKWDIKPLCFINGEEQDMKSLTVTVYKPLDQVTLSTENHTMTEGSQYNLICEVLNVAPVYLLTVSWYKGGMLIKQENFSHENETKNPVNKTVTLQISPNRTDDGVQYSCEAELKLGPEGPQPPPKMKSDFLNITVHYGPEFSNCPGVVDLKEGTSLTGICDVTGNPFPHSTWKKDGSTIDPANPLKRTSAGMYEIIVRNIQKSLTVNVIYGPELSCGHSYTVREGNEFNPNCSVVGYPSYNMSWDKNGAVDFPLRMQKGDAGQYTLIVSNNVNFILHAVEINVLYQPSSISELHSANVSIGEDVVLKCASKGKPRPRYKWIYHHASNVQITDQDGVSLLHIKHAGGANIGTYLCIAYNDLGKQRQEVRVHVEGAEQECPLSLSSHHVLVEYGETVNVKCLSSVSNATLKWRFRDTEVNNDTLVIDSALDYLDWNLNATCYGHFVGLGGCSKDLNITIYKHPEKVSISIKNHSGPMIEGNSYTLQCDVQNTGPLELLTVNWNKVKGQTGNEDFIKPRILANESTTLTISPSRNDTSYSCSAELRLGEKNSHIIRSNPLYIEVHYKPTIWKNIPLVVPVFYGYSEKLYCNASGNPKPTITWFYKNKQTSGENLTVNEQGVYTCVADNSVGNDTKVISVVIEEDYLPLIAGFVALVVVIISVFFVSIYTIYYKNTKMGHYTVEGAKPKAQNGDVAQNGKNTTIPMKKIPNDSAILFLDARCELVLSPPELLVEYGASASVDCSTATPSTHFSMGWKVPQGVVHVMKDVQLITWKVETLMHWDIQPICFLNPLSTQCFVKLPVTVYKLPDRVSISIVGHEGPMIEGKQYELQCDVYNFAPVHLLTVNWYKGQHLVAKTSFSDSTKTPVNQSTRFHMSLNRDDDGVRYWCEAELKLSRTRAGAQTPFEVASQVLGLTVHYSPQVSSGVEIFNETTEDIVLNCTVTANPPPRYTWNSTNLGKEFNIGHPVLVLSSLSSGNYTCTASNGIGSVSKLFIVQAKPRGGNRTTFWAIVGPFVGLAVVMIVGYVLVKKRTIKK</sequence>
<dbReference type="PANTHER" id="PTHR13771">
    <property type="entry name" value="INTERCELLULAR ADHESION MOLECULE"/>
    <property type="match status" value="1"/>
</dbReference>
<dbReference type="Gene3D" id="2.60.40.10">
    <property type="entry name" value="Immunoglobulins"/>
    <property type="match status" value="11"/>
</dbReference>
<feature type="transmembrane region" description="Helical" evidence="1">
    <location>
        <begin position="1088"/>
        <end position="1109"/>
    </location>
</feature>
<dbReference type="InterPro" id="IPR013098">
    <property type="entry name" value="Ig_I-set"/>
</dbReference>
<dbReference type="GO" id="GO:0005178">
    <property type="term" value="F:integrin binding"/>
    <property type="evidence" value="ECO:0007669"/>
    <property type="project" value="InterPro"/>
</dbReference>
<dbReference type="SMART" id="SM00409">
    <property type="entry name" value="IG"/>
    <property type="match status" value="7"/>
</dbReference>
<evidence type="ECO:0000313" key="4">
    <source>
        <dbReference type="EMBL" id="KAK2836268.1"/>
    </source>
</evidence>
<dbReference type="InterPro" id="IPR013783">
    <property type="entry name" value="Ig-like_fold"/>
</dbReference>
<dbReference type="InterPro" id="IPR003598">
    <property type="entry name" value="Ig_sub2"/>
</dbReference>
<keyword evidence="2" id="KW-0732">Signal</keyword>
<accession>A0AA88MIB4</accession>
<dbReference type="GO" id="GO:0007155">
    <property type="term" value="P:cell adhesion"/>
    <property type="evidence" value="ECO:0007669"/>
    <property type="project" value="InterPro"/>
</dbReference>
<keyword evidence="5" id="KW-1185">Reference proteome</keyword>
<dbReference type="Pfam" id="PF13895">
    <property type="entry name" value="Ig_2"/>
    <property type="match status" value="1"/>
</dbReference>
<dbReference type="AlphaFoldDB" id="A0AA88MIB4"/>
<feature type="domain" description="Ig-like" evidence="3">
    <location>
        <begin position="889"/>
        <end position="989"/>
    </location>
</feature>
<dbReference type="Pfam" id="PF13927">
    <property type="entry name" value="Ig_3"/>
    <property type="match status" value="2"/>
</dbReference>
<dbReference type="EMBL" id="JAVHJS010000014">
    <property type="protein sequence ID" value="KAK2836268.1"/>
    <property type="molecule type" value="Genomic_DNA"/>
</dbReference>
<protein>
    <recommendedName>
        <fullName evidence="3">Ig-like domain-containing protein</fullName>
    </recommendedName>
</protein>
<feature type="chain" id="PRO_5041706116" description="Ig-like domain-containing protein" evidence="2">
    <location>
        <begin position="27"/>
        <end position="1116"/>
    </location>
</feature>
<comment type="caution">
    <text evidence="4">The sequence shown here is derived from an EMBL/GenBank/DDBJ whole genome shotgun (WGS) entry which is preliminary data.</text>
</comment>
<gene>
    <name evidence="4" type="ORF">Q7C36_014137</name>
</gene>
<proteinExistence type="predicted"/>
<feature type="domain" description="Ig-like" evidence="3">
    <location>
        <begin position="545"/>
        <end position="625"/>
    </location>
</feature>
<dbReference type="InterPro" id="IPR007110">
    <property type="entry name" value="Ig-like_dom"/>
</dbReference>
<dbReference type="Pfam" id="PF07679">
    <property type="entry name" value="I-set"/>
    <property type="match status" value="1"/>
</dbReference>
<feature type="domain" description="Ig-like" evidence="3">
    <location>
        <begin position="649"/>
        <end position="719"/>
    </location>
</feature>
<dbReference type="InterPro" id="IPR047012">
    <property type="entry name" value="ICAM_VCAM"/>
</dbReference>
<feature type="domain" description="Ig-like" evidence="3">
    <location>
        <begin position="112"/>
        <end position="196"/>
    </location>
</feature>
<evidence type="ECO:0000256" key="2">
    <source>
        <dbReference type="SAM" id="SignalP"/>
    </source>
</evidence>
<feature type="domain" description="Ig-like" evidence="3">
    <location>
        <begin position="223"/>
        <end position="300"/>
    </location>
</feature>
<keyword evidence="1" id="KW-0472">Membrane</keyword>